<organism evidence="3 4">
    <name type="scientific">Pelagirhabdus alkalitolerans</name>
    <dbReference type="NCBI Taxonomy" id="1612202"/>
    <lineage>
        <taxon>Bacteria</taxon>
        <taxon>Bacillati</taxon>
        <taxon>Bacillota</taxon>
        <taxon>Bacilli</taxon>
        <taxon>Bacillales</taxon>
        <taxon>Bacillaceae</taxon>
        <taxon>Pelagirhabdus</taxon>
    </lineage>
</organism>
<name>A0A1G6HCJ8_9BACI</name>
<dbReference type="Pfam" id="PF14344">
    <property type="entry name" value="DUF4397"/>
    <property type="match status" value="2"/>
</dbReference>
<keyword evidence="1" id="KW-0732">Signal</keyword>
<feature type="signal peptide" evidence="1">
    <location>
        <begin position="1"/>
        <end position="26"/>
    </location>
</feature>
<sequence>MKKVKVLATLIVSVLVMSLVGSPVFAHEHEEARVRVLHASPDAPSVDVYVNGELTVEDIAFQDITDYLELEAGSYDIAIHAAGDDEAVYEQSLDVEAGTYYTVAAVDLLEGGDFRLEALVDDTTVEEGQLKLRVGHLSPGAPAVDVGLIDGDSLVEGAEFFAVTDYLELDPATYDLEIRAAGTTDQVLDLSDTTLEENMIYSVYAVGADADELDIVLVADEAYEMPEELPETGAGSAAESNTLPLMIGSASLAGLVLFVKTRKHATER</sequence>
<dbReference type="AlphaFoldDB" id="A0A1G6HCJ8"/>
<evidence type="ECO:0000313" key="3">
    <source>
        <dbReference type="EMBL" id="SDB91873.1"/>
    </source>
</evidence>
<reference evidence="4" key="1">
    <citation type="submission" date="2016-09" db="EMBL/GenBank/DDBJ databases">
        <authorList>
            <person name="Varghese N."/>
            <person name="Submissions S."/>
        </authorList>
    </citation>
    <scope>NUCLEOTIDE SEQUENCE [LARGE SCALE GENOMIC DNA]</scope>
    <source>
        <strain evidence="4">S5</strain>
    </source>
</reference>
<feature type="chain" id="PRO_5017300081" description="DUF4397 domain-containing protein" evidence="1">
    <location>
        <begin position="27"/>
        <end position="268"/>
    </location>
</feature>
<accession>A0A1G6HCJ8</accession>
<proteinExistence type="predicted"/>
<dbReference type="OrthoDB" id="9783299at2"/>
<evidence type="ECO:0000256" key="1">
    <source>
        <dbReference type="SAM" id="SignalP"/>
    </source>
</evidence>
<protein>
    <recommendedName>
        <fullName evidence="2">DUF4397 domain-containing protein</fullName>
    </recommendedName>
</protein>
<dbReference type="Proteomes" id="UP000242949">
    <property type="component" value="Unassembled WGS sequence"/>
</dbReference>
<gene>
    <name evidence="3" type="ORF">SAMN05421734_102478</name>
</gene>
<dbReference type="EMBL" id="FMYI01000002">
    <property type="protein sequence ID" value="SDB91873.1"/>
    <property type="molecule type" value="Genomic_DNA"/>
</dbReference>
<dbReference type="STRING" id="1612202.SAMN05421734_102478"/>
<feature type="domain" description="DUF4397" evidence="2">
    <location>
        <begin position="149"/>
        <end position="224"/>
    </location>
</feature>
<evidence type="ECO:0000313" key="4">
    <source>
        <dbReference type="Proteomes" id="UP000242949"/>
    </source>
</evidence>
<keyword evidence="4" id="KW-1185">Reference proteome</keyword>
<dbReference type="RefSeq" id="WP_090793731.1">
    <property type="nucleotide sequence ID" value="NZ_FMYI01000002.1"/>
</dbReference>
<feature type="domain" description="DUF4397" evidence="2">
    <location>
        <begin position="32"/>
        <end position="146"/>
    </location>
</feature>
<evidence type="ECO:0000259" key="2">
    <source>
        <dbReference type="Pfam" id="PF14344"/>
    </source>
</evidence>
<dbReference type="InterPro" id="IPR025510">
    <property type="entry name" value="DUF4397"/>
</dbReference>